<dbReference type="CDD" id="cd17546">
    <property type="entry name" value="REC_hyHK_CKI1_RcsC-like"/>
    <property type="match status" value="1"/>
</dbReference>
<feature type="domain" description="Response regulatory" evidence="5">
    <location>
        <begin position="565"/>
        <end position="686"/>
    </location>
</feature>
<reference evidence="7" key="1">
    <citation type="journal article" date="2021" name="Sci. Rep.">
        <title>Diploid genomic architecture of Nitzschia inconspicua, an elite biomass production diatom.</title>
        <authorList>
            <person name="Oliver A."/>
            <person name="Podell S."/>
            <person name="Pinowska A."/>
            <person name="Traller J.C."/>
            <person name="Smith S.R."/>
            <person name="McClure R."/>
            <person name="Beliaev A."/>
            <person name="Bohutskyi P."/>
            <person name="Hill E.A."/>
            <person name="Rabines A."/>
            <person name="Zheng H."/>
            <person name="Allen L.Z."/>
            <person name="Kuo A."/>
            <person name="Grigoriev I.V."/>
            <person name="Allen A.E."/>
            <person name="Hazlebeck D."/>
            <person name="Allen E.E."/>
        </authorList>
    </citation>
    <scope>NUCLEOTIDE SEQUENCE</scope>
    <source>
        <strain evidence="7">Hildebrandi</strain>
    </source>
</reference>
<gene>
    <name evidence="7" type="ORF">IV203_016178</name>
</gene>
<dbReference type="PROSITE" id="PS50112">
    <property type="entry name" value="PAS"/>
    <property type="match status" value="1"/>
</dbReference>
<dbReference type="InterPro" id="IPR003661">
    <property type="entry name" value="HisK_dim/P_dom"/>
</dbReference>
<dbReference type="CDD" id="cd16922">
    <property type="entry name" value="HATPase_EvgS-ArcB-TorS-like"/>
    <property type="match status" value="1"/>
</dbReference>
<dbReference type="Proteomes" id="UP000693970">
    <property type="component" value="Unassembled WGS sequence"/>
</dbReference>
<dbReference type="InterPro" id="IPR003594">
    <property type="entry name" value="HATPase_dom"/>
</dbReference>
<dbReference type="InterPro" id="IPR000014">
    <property type="entry name" value="PAS"/>
</dbReference>
<evidence type="ECO:0000259" key="4">
    <source>
        <dbReference type="PROSITE" id="PS50109"/>
    </source>
</evidence>
<feature type="domain" description="PAS" evidence="6">
    <location>
        <begin position="162"/>
        <end position="210"/>
    </location>
</feature>
<dbReference type="PROSITE" id="PS50110">
    <property type="entry name" value="RESPONSE_REGULATORY"/>
    <property type="match status" value="1"/>
</dbReference>
<dbReference type="PANTHER" id="PTHR45339">
    <property type="entry name" value="HYBRID SIGNAL TRANSDUCTION HISTIDINE KINASE J"/>
    <property type="match status" value="1"/>
</dbReference>
<evidence type="ECO:0000259" key="5">
    <source>
        <dbReference type="PROSITE" id="PS50110"/>
    </source>
</evidence>
<organism evidence="7 8">
    <name type="scientific">Nitzschia inconspicua</name>
    <dbReference type="NCBI Taxonomy" id="303405"/>
    <lineage>
        <taxon>Eukaryota</taxon>
        <taxon>Sar</taxon>
        <taxon>Stramenopiles</taxon>
        <taxon>Ochrophyta</taxon>
        <taxon>Bacillariophyta</taxon>
        <taxon>Bacillariophyceae</taxon>
        <taxon>Bacillariophycidae</taxon>
        <taxon>Bacillariales</taxon>
        <taxon>Bacillariaceae</taxon>
        <taxon>Nitzschia</taxon>
    </lineage>
</organism>
<dbReference type="CDD" id="cd00082">
    <property type="entry name" value="HisKA"/>
    <property type="match status" value="1"/>
</dbReference>
<sequence>MMEAEVLNFLVDHMPAHVYVKDLQGKFRYINKALEAFFQVSRSDLAAVDYSDTDFFSSTIDLDRMLTADRRVFETGEPIEVTHKARRRTNSITSECSHEANGCIEEEERWYSTIKYPLKNADGKIVGLCGLSRDITEIAEREEANKLTVSERARIEEALRRSEERHRTLFETTTQGVVYQDSNGGIISVNPSAERILGLTLDQMMGRTSVDPRWKAVKEDGSDYPGETHPAMMALSTGKAITNAIMGVYHPAEEKQHWISIDAIPLFKPNETQPFQVYTTFTDITEQKNVERAILRAKEKAEEADKLKSAFLANMSHEIRTPLNGIMGHIDIALSNKLSEEHRNENLEGLEVARESGYLLVSIINDILDLSKIEAGQMLIGDQPFSIRNMIDQTMKIGHVLIKSRKKENIRLSQRVGDSISKCVFGDNFRTQQIINNLVSNAVKFTEAGSVHLEVELSEDQKMLQFSVQDTGRGIPEDQLDVIFESFRQVDFSDTRKFSGTGLGLTISKKLVDMMGGTLQVKSKVGEGSTFFFTLPYKQAPDSSIDDIHQEIEKVAQSTTITGGKILIAEDDPVSRKVATKMVENAGYDVVLAENGLVAVSKFEADRNIDLILMDVNMDIMGGLEATSLIRNMEAKYQYERRTPIIGLSAAAMNGDRELGAASGMTDYLTKPVNRGDLIATIEHYLGKVDSSATEDFSQLKKRRMSD</sequence>
<dbReference type="PANTHER" id="PTHR45339:SF1">
    <property type="entry name" value="HYBRID SIGNAL TRANSDUCTION HISTIDINE KINASE J"/>
    <property type="match status" value="1"/>
</dbReference>
<dbReference type="Pfam" id="PF13188">
    <property type="entry name" value="PAS_8"/>
    <property type="match status" value="1"/>
</dbReference>
<dbReference type="SMART" id="SM00448">
    <property type="entry name" value="REC"/>
    <property type="match status" value="1"/>
</dbReference>
<dbReference type="AlphaFoldDB" id="A0A9K3PHE3"/>
<accession>A0A9K3PHE3</accession>
<dbReference type="FunFam" id="3.30.565.10:FF:000010">
    <property type="entry name" value="Sensor histidine kinase RcsC"/>
    <property type="match status" value="1"/>
</dbReference>
<name>A0A9K3PHE3_9STRA</name>
<dbReference type="Pfam" id="PF00072">
    <property type="entry name" value="Response_reg"/>
    <property type="match status" value="1"/>
</dbReference>
<protein>
    <submittedName>
        <fullName evidence="7">PAS domain S-box containing protein</fullName>
    </submittedName>
</protein>
<dbReference type="EMBL" id="JAGRRH010000020">
    <property type="protein sequence ID" value="KAG7347473.1"/>
    <property type="molecule type" value="Genomic_DNA"/>
</dbReference>
<reference evidence="7" key="2">
    <citation type="submission" date="2021-04" db="EMBL/GenBank/DDBJ databases">
        <authorList>
            <person name="Podell S."/>
        </authorList>
    </citation>
    <scope>NUCLEOTIDE SEQUENCE</scope>
    <source>
        <strain evidence="7">Hildebrandi</strain>
    </source>
</reference>
<dbReference type="Pfam" id="PF02518">
    <property type="entry name" value="HATPase_c"/>
    <property type="match status" value="1"/>
</dbReference>
<proteinExistence type="predicted"/>
<dbReference type="CDD" id="cd00130">
    <property type="entry name" value="PAS"/>
    <property type="match status" value="2"/>
</dbReference>
<dbReference type="InterPro" id="IPR013656">
    <property type="entry name" value="PAS_4"/>
</dbReference>
<evidence type="ECO:0000313" key="7">
    <source>
        <dbReference type="EMBL" id="KAG7347473.1"/>
    </source>
</evidence>
<keyword evidence="1 3" id="KW-0597">Phosphoprotein</keyword>
<dbReference type="Pfam" id="PF08448">
    <property type="entry name" value="PAS_4"/>
    <property type="match status" value="1"/>
</dbReference>
<dbReference type="SMART" id="SM00388">
    <property type="entry name" value="HisKA"/>
    <property type="match status" value="1"/>
</dbReference>
<evidence type="ECO:0000259" key="6">
    <source>
        <dbReference type="PROSITE" id="PS50112"/>
    </source>
</evidence>
<comment type="caution">
    <text evidence="7">The sequence shown here is derived from an EMBL/GenBank/DDBJ whole genome shotgun (WGS) entry which is preliminary data.</text>
</comment>
<dbReference type="PROSITE" id="PS50109">
    <property type="entry name" value="HIS_KIN"/>
    <property type="match status" value="1"/>
</dbReference>
<dbReference type="SMART" id="SM00387">
    <property type="entry name" value="HATPase_c"/>
    <property type="match status" value="1"/>
</dbReference>
<dbReference type="OrthoDB" id="10266508at2759"/>
<keyword evidence="8" id="KW-1185">Reference proteome</keyword>
<feature type="modified residue" description="4-aspartylphosphate" evidence="3">
    <location>
        <position position="615"/>
    </location>
</feature>
<dbReference type="GO" id="GO:0000155">
    <property type="term" value="F:phosphorelay sensor kinase activity"/>
    <property type="evidence" value="ECO:0007669"/>
    <property type="project" value="InterPro"/>
</dbReference>
<dbReference type="Pfam" id="PF00512">
    <property type="entry name" value="HisKA"/>
    <property type="match status" value="1"/>
</dbReference>
<dbReference type="InterPro" id="IPR001789">
    <property type="entry name" value="Sig_transdc_resp-reg_receiver"/>
</dbReference>
<evidence type="ECO:0000256" key="3">
    <source>
        <dbReference type="PROSITE-ProRule" id="PRU00169"/>
    </source>
</evidence>
<evidence type="ECO:0000256" key="1">
    <source>
        <dbReference type="ARBA" id="ARBA00022553"/>
    </source>
</evidence>
<evidence type="ECO:0000256" key="2">
    <source>
        <dbReference type="ARBA" id="ARBA00023012"/>
    </source>
</evidence>
<keyword evidence="2" id="KW-0902">Two-component regulatory system</keyword>
<dbReference type="NCBIfam" id="TIGR00229">
    <property type="entry name" value="sensory_box"/>
    <property type="match status" value="1"/>
</dbReference>
<dbReference type="InterPro" id="IPR005467">
    <property type="entry name" value="His_kinase_dom"/>
</dbReference>
<feature type="domain" description="Histidine kinase" evidence="4">
    <location>
        <begin position="314"/>
        <end position="539"/>
    </location>
</feature>
<evidence type="ECO:0000313" key="8">
    <source>
        <dbReference type="Proteomes" id="UP000693970"/>
    </source>
</evidence>
<dbReference type="SMART" id="SM00091">
    <property type="entry name" value="PAS"/>
    <property type="match status" value="2"/>
</dbReference>